<dbReference type="EMBL" id="FOOU01000010">
    <property type="protein sequence ID" value="SFG64381.1"/>
    <property type="molecule type" value="Genomic_DNA"/>
</dbReference>
<dbReference type="Proteomes" id="UP000198623">
    <property type="component" value="Unassembled WGS sequence"/>
</dbReference>
<keyword evidence="3" id="KW-1185">Reference proteome</keyword>
<feature type="coiled-coil region" evidence="1">
    <location>
        <begin position="899"/>
        <end position="926"/>
    </location>
</feature>
<dbReference type="STRING" id="1045558.SAMN05216175_11058"/>
<evidence type="ECO:0008006" key="4">
    <source>
        <dbReference type="Google" id="ProtNLM"/>
    </source>
</evidence>
<proteinExistence type="predicted"/>
<reference evidence="3" key="1">
    <citation type="submission" date="2016-10" db="EMBL/GenBank/DDBJ databases">
        <authorList>
            <person name="Varghese N."/>
            <person name="Submissions S."/>
        </authorList>
    </citation>
    <scope>NUCLEOTIDE SEQUENCE [LARGE SCALE GENOMIC DNA]</scope>
    <source>
        <strain evidence="3">CGMCC 1.10971</strain>
    </source>
</reference>
<evidence type="ECO:0000313" key="2">
    <source>
        <dbReference type="EMBL" id="SFG64381.1"/>
    </source>
</evidence>
<evidence type="ECO:0000256" key="1">
    <source>
        <dbReference type="SAM" id="Coils"/>
    </source>
</evidence>
<feature type="coiled-coil region" evidence="1">
    <location>
        <begin position="410"/>
        <end position="448"/>
    </location>
</feature>
<organism evidence="2 3">
    <name type="scientific">Neptunomonas qingdaonensis</name>
    <dbReference type="NCBI Taxonomy" id="1045558"/>
    <lineage>
        <taxon>Bacteria</taxon>
        <taxon>Pseudomonadati</taxon>
        <taxon>Pseudomonadota</taxon>
        <taxon>Gammaproteobacteria</taxon>
        <taxon>Oceanospirillales</taxon>
        <taxon>Oceanospirillaceae</taxon>
        <taxon>Neptunomonas</taxon>
    </lineage>
</organism>
<evidence type="ECO:0000313" key="3">
    <source>
        <dbReference type="Proteomes" id="UP000198623"/>
    </source>
</evidence>
<dbReference type="InterPro" id="IPR007139">
    <property type="entry name" value="DUF349"/>
</dbReference>
<protein>
    <recommendedName>
        <fullName evidence="4">DUF349 domain-containing protein</fullName>
    </recommendedName>
</protein>
<gene>
    <name evidence="2" type="ORF">SAMN05216175_11058</name>
</gene>
<dbReference type="Pfam" id="PF03993">
    <property type="entry name" value="DUF349"/>
    <property type="match status" value="2"/>
</dbReference>
<accession>A0A1I2TPX5</accession>
<dbReference type="RefSeq" id="WP_090728767.1">
    <property type="nucleotide sequence ID" value="NZ_FOOU01000010.1"/>
</dbReference>
<dbReference type="OrthoDB" id="5523335at2"/>
<name>A0A1I2TPX5_9GAMM</name>
<sequence length="957" mass="110180">MLSKFFKPKWQHTSPTIRLNAVKNLRDDCDDQYRILSTLAIHDPDTHVRQAAIERINSINNLILLLQSSASLAEPGSHSEVIETHLAHLLSAEEQPEKLLEQLEQNVAPAAVWRVICKTPFHALQNQFVEQTEDELQLLDIAISSSPINTRKKAAERITEPALIEQLLKLTRQNDKAIHRIMRDKSSLIREQQKQQQALQLHAQTVLEQITHLSTGEWYPLYPAKHDALLQDWSTIHSSTTAVYQRQFDEASHTCLQRIQAVLDKEAAIEKEQQRIVQVRETAAALIDQMQQHIQDLQSAEQSSDSLAMLLQQSDQFKAQWAPLADDASSEQQKAFDRLQSQLATVYSHSISIEDKLTSASEFLASCEKTAFKHKPLQEKLKKVNAIIKKIAWPENADKPQPIQLLDALAQQLNIEKRQQVEKTKSLKDKLQIQLELLESNIESGSIKAADKASRKATELLALLNNPVNKSVNGSTNDVLDQQYKGLVLRLDEIKDWQGFAVTPKKEQLCLDMEALAEQAALPHLEKAKQIKALQQQWKMLDATDPFHSQAIWKRFKTASDKAYEPCEAFFAQQNEARRYNLQQKELIFSEVATYLQQINWDTCDWRSVEQIIQTARQEWRRFTPVDRTPGQALQIKFNELLLEAETHFQAIKESSMAVKQKLILEAESLTTADDVSAAAEQAKSLQKAWKECGPTFHSQERKLWKAFRVHCDIIFQRLQDQAPSREALQSARQHLKQIIEELSAFEETPLNTQQKINHINETRQLIENYKESLPPHDIEKFKKAARYIEQQASDLTRFVDNAEIQKLFEHAQLCDQFEEMILQNNFTASPEELFKSWQLNTSNDFHEKITRRRKQIESIASGEVDLEPLLASADKELREICIRLEIALSLPSPERDQALRMEYQMQRLQKALEQQQKSVKLTDIKTLEFESLSVPFRLTNETLNKRFNQLIDSVFN</sequence>
<feature type="coiled-coil region" evidence="1">
    <location>
        <begin position="269"/>
        <end position="303"/>
    </location>
</feature>
<keyword evidence="1" id="KW-0175">Coiled coil</keyword>
<dbReference type="AlphaFoldDB" id="A0A1I2TPX5"/>